<dbReference type="Pfam" id="PF04214">
    <property type="entry name" value="DUF411"/>
    <property type="match status" value="1"/>
</dbReference>
<dbReference type="OrthoDB" id="14727at2"/>
<dbReference type="RefSeq" id="WP_140601281.1">
    <property type="nucleotide sequence ID" value="NZ_SAWY01000003.1"/>
</dbReference>
<comment type="caution">
    <text evidence="2">The sequence shown here is derived from an EMBL/GenBank/DDBJ whole genome shotgun (WGS) entry which is preliminary data.</text>
</comment>
<feature type="signal peptide" evidence="1">
    <location>
        <begin position="1"/>
        <end position="32"/>
    </location>
</feature>
<keyword evidence="3" id="KW-1185">Reference proteome</keyword>
<accession>A0A502L5W4</accession>
<proteinExistence type="predicted"/>
<protein>
    <submittedName>
        <fullName evidence="2">DUF411 domain-containing protein</fullName>
    </submittedName>
</protein>
<evidence type="ECO:0000256" key="1">
    <source>
        <dbReference type="SAM" id="SignalP"/>
    </source>
</evidence>
<gene>
    <name evidence="2" type="ORF">EPA86_01765</name>
</gene>
<feature type="chain" id="PRO_5021397978" evidence="1">
    <location>
        <begin position="33"/>
        <end position="175"/>
    </location>
</feature>
<dbReference type="Proteomes" id="UP000315303">
    <property type="component" value="Unassembled WGS sequence"/>
</dbReference>
<dbReference type="InterPro" id="IPR007332">
    <property type="entry name" value="DUF411"/>
</dbReference>
<evidence type="ECO:0000313" key="3">
    <source>
        <dbReference type="Proteomes" id="UP000315303"/>
    </source>
</evidence>
<reference evidence="2 3" key="1">
    <citation type="submission" date="2019-01" db="EMBL/GenBank/DDBJ databases">
        <title>Litorilituus lipolytica sp. nov., isolated from intertidal sand of the Yellow Sea in China.</title>
        <authorList>
            <person name="Liu A."/>
        </authorList>
    </citation>
    <scope>NUCLEOTIDE SEQUENCE [LARGE SCALE GENOMIC DNA]</scope>
    <source>
        <strain evidence="2 3">RZ04</strain>
    </source>
</reference>
<sequence length="175" mass="19545">MFSINFLSWRTAPRFVLAIVFSSLVACSPVEADKAPQTLVSQKTEILTVYKDANCGCCEKWITHLSSQGLQSDVINHENMAVIKQEFNIAARYRSCHTAVSSQGYFFEGHIPAKYITKFLAEQHEDVIGLTAPAMPLGSPGMEVGDKFMPYQILLIKADGSHEIYAKVDSYEEQF</sequence>
<dbReference type="AlphaFoldDB" id="A0A502L5W4"/>
<name>A0A502L5W4_9GAMM</name>
<organism evidence="2 3">
    <name type="scientific">Litorilituus lipolyticus</name>
    <dbReference type="NCBI Taxonomy" id="2491017"/>
    <lineage>
        <taxon>Bacteria</taxon>
        <taxon>Pseudomonadati</taxon>
        <taxon>Pseudomonadota</taxon>
        <taxon>Gammaproteobacteria</taxon>
        <taxon>Alteromonadales</taxon>
        <taxon>Colwelliaceae</taxon>
        <taxon>Litorilituus</taxon>
    </lineage>
</organism>
<dbReference type="EMBL" id="SAWY01000003">
    <property type="protein sequence ID" value="TPH18514.1"/>
    <property type="molecule type" value="Genomic_DNA"/>
</dbReference>
<keyword evidence="1" id="KW-0732">Signal</keyword>
<evidence type="ECO:0000313" key="2">
    <source>
        <dbReference type="EMBL" id="TPH18514.1"/>
    </source>
</evidence>